<dbReference type="EMBL" id="CU928174">
    <property type="protein sequence ID" value="CAR26435.1"/>
    <property type="molecule type" value="Genomic_DNA"/>
</dbReference>
<accession>C5DRM4</accession>
<organism evidence="2 3">
    <name type="scientific">Zygosaccharomyces rouxii (strain ATCC 2623 / CBS 732 / NBRC 1130 / NCYC 568 / NRRL Y-229)</name>
    <dbReference type="NCBI Taxonomy" id="559307"/>
    <lineage>
        <taxon>Eukaryota</taxon>
        <taxon>Fungi</taxon>
        <taxon>Dikarya</taxon>
        <taxon>Ascomycota</taxon>
        <taxon>Saccharomycotina</taxon>
        <taxon>Saccharomycetes</taxon>
        <taxon>Saccharomycetales</taxon>
        <taxon>Saccharomycetaceae</taxon>
        <taxon>Zygosaccharomyces</taxon>
    </lineage>
</organism>
<feature type="compositionally biased region" description="Polar residues" evidence="1">
    <location>
        <begin position="192"/>
        <end position="206"/>
    </location>
</feature>
<feature type="region of interest" description="Disordered" evidence="1">
    <location>
        <begin position="1"/>
        <end position="69"/>
    </location>
</feature>
<dbReference type="Proteomes" id="UP000008536">
    <property type="component" value="Chromosome B"/>
</dbReference>
<keyword evidence="3" id="KW-1185">Reference proteome</keyword>
<sequence>MSNEGGADGSTYRSEFRNLFGGDSHTDDDNNGRDRAGPDPINSIQPSSLLSQEPMQMFEEQSSGQNNSNITPSILLEQLAYVDNFMPSLEQDFANLDSWILQDPGSDSTAMALGGNSSSNGQRLNESGLGFDERLAAELSAFADDSFIFPDEDKRQRQSISGAVSGNSDNNNPDNNDNDLYGNPREFEDGNDANNNDNSERQQGTGRRSAHFLTQRRNTFLTSQYDHSKSRFSSKSREKRDAESQQQQQQQHEEASSSSRNQDNANTTSNVTSNSVTGSPLQDHGGFTNVDIVSGGNGGGAPAGANDDTRSPRFPQHTPNVPSPLSNILASQVMQPYSVSASPVTTTSRPSDSVSVASDPQVPAAAASNQTRPQIHVPDYSTIPTSTLVALLPRVSVPPGAHRTLVNSGFNQEQIHAIAAIIAHHEQEKSKRHTEESVSIESQPNNVNDQDASRGAEFLLGILSRDSRSQQQQQQQQLQRDQQGFVESLLQLDPRTHDQGGDPIRSESQDGGQGRIKREHSISGIEFEEDEEEEDTEIINPTSSRPLKRSKSTEEALSSSSNAKRRNVSNGVAISPPSTTTSATSAQVQKTHQRRKVKERELENSVTELSELAISLQQKIHTLEMENKLLKNLVRSSGELEGIEKAESIRKQIMDKINGSNDE</sequence>
<feature type="compositionally biased region" description="Low complexity" evidence="1">
    <location>
        <begin position="244"/>
        <end position="279"/>
    </location>
</feature>
<feature type="compositionally biased region" description="Polar residues" evidence="1">
    <location>
        <begin position="215"/>
        <end position="225"/>
    </location>
</feature>
<dbReference type="STRING" id="559307.C5DRM4"/>
<feature type="region of interest" description="Disordered" evidence="1">
    <location>
        <begin position="493"/>
        <end position="603"/>
    </location>
</feature>
<feature type="region of interest" description="Disordered" evidence="1">
    <location>
        <begin position="425"/>
        <end position="452"/>
    </location>
</feature>
<protein>
    <submittedName>
        <fullName evidence="2">ZYRO0B09636p</fullName>
    </submittedName>
</protein>
<evidence type="ECO:0000313" key="2">
    <source>
        <dbReference type="EMBL" id="CAR26435.1"/>
    </source>
</evidence>
<feature type="compositionally biased region" description="Polar residues" evidence="1">
    <location>
        <begin position="42"/>
        <end position="69"/>
    </location>
</feature>
<feature type="compositionally biased region" description="Polar residues" evidence="1">
    <location>
        <begin position="437"/>
        <end position="450"/>
    </location>
</feature>
<reference evidence="2 3" key="1">
    <citation type="journal article" date="2009" name="Genome Res.">
        <title>Comparative genomics of protoploid Saccharomycetaceae.</title>
        <authorList>
            <consortium name="The Genolevures Consortium"/>
            <person name="Souciet J.-L."/>
            <person name="Dujon B."/>
            <person name="Gaillardin C."/>
            <person name="Johnston M."/>
            <person name="Baret P.V."/>
            <person name="Cliften P."/>
            <person name="Sherman D.J."/>
            <person name="Weissenbach J."/>
            <person name="Westhof E."/>
            <person name="Wincker P."/>
            <person name="Jubin C."/>
            <person name="Poulain J."/>
            <person name="Barbe V."/>
            <person name="Segurens B."/>
            <person name="Artiguenave F."/>
            <person name="Anthouard V."/>
            <person name="Vacherie B."/>
            <person name="Val M.-E."/>
            <person name="Fulton R.S."/>
            <person name="Minx P."/>
            <person name="Wilson R."/>
            <person name="Durrens P."/>
            <person name="Jean G."/>
            <person name="Marck C."/>
            <person name="Martin T."/>
            <person name="Nikolski M."/>
            <person name="Rolland T."/>
            <person name="Seret M.-L."/>
            <person name="Casaregola S."/>
            <person name="Despons L."/>
            <person name="Fairhead C."/>
            <person name="Fischer G."/>
            <person name="Lafontaine I."/>
            <person name="Leh V."/>
            <person name="Lemaire M."/>
            <person name="de Montigny J."/>
            <person name="Neuveglise C."/>
            <person name="Thierry A."/>
            <person name="Blanc-Lenfle I."/>
            <person name="Bleykasten C."/>
            <person name="Diffels J."/>
            <person name="Fritsch E."/>
            <person name="Frangeul L."/>
            <person name="Goeffon A."/>
            <person name="Jauniaux N."/>
            <person name="Kachouri-Lafond R."/>
            <person name="Payen C."/>
            <person name="Potier S."/>
            <person name="Pribylova L."/>
            <person name="Ozanne C."/>
            <person name="Richard G.-F."/>
            <person name="Sacerdot C."/>
            <person name="Straub M.-L."/>
            <person name="Talla E."/>
        </authorList>
    </citation>
    <scope>NUCLEOTIDE SEQUENCE [LARGE SCALE GENOMIC DNA]</scope>
    <source>
        <strain evidence="2 3">ATCC 2623 / CBS 732 / BCRC 21506 / NBRC 1130 / NCYC 568 / NRRL Y-229</strain>
    </source>
</reference>
<feature type="compositionally biased region" description="Basic and acidic residues" evidence="1">
    <location>
        <begin position="494"/>
        <end position="508"/>
    </location>
</feature>
<feature type="compositionally biased region" description="Basic and acidic residues" evidence="1">
    <location>
        <begin position="24"/>
        <end position="37"/>
    </location>
</feature>
<name>C5DRM4_ZYGRC</name>
<dbReference type="HOGENOM" id="CLU_022093_0_0_1"/>
<dbReference type="KEGG" id="zro:ZYRO0B09636g"/>
<feature type="compositionally biased region" description="Acidic residues" evidence="1">
    <location>
        <begin position="526"/>
        <end position="537"/>
    </location>
</feature>
<dbReference type="AlphaFoldDB" id="C5DRM4"/>
<feature type="compositionally biased region" description="Polar residues" evidence="1">
    <location>
        <begin position="340"/>
        <end position="358"/>
    </location>
</feature>
<feature type="region of interest" description="Disordered" evidence="1">
    <location>
        <begin position="153"/>
        <end position="325"/>
    </location>
</feature>
<evidence type="ECO:0000313" key="3">
    <source>
        <dbReference type="Proteomes" id="UP000008536"/>
    </source>
</evidence>
<dbReference type="InParanoid" id="C5DRM4"/>
<feature type="region of interest" description="Disordered" evidence="1">
    <location>
        <begin position="340"/>
        <end position="376"/>
    </location>
</feature>
<feature type="compositionally biased region" description="Low complexity" evidence="1">
    <location>
        <begin position="575"/>
        <end position="586"/>
    </location>
</feature>
<feature type="compositionally biased region" description="Low complexity" evidence="1">
    <location>
        <begin position="167"/>
        <end position="179"/>
    </location>
</feature>
<proteinExistence type="predicted"/>
<evidence type="ECO:0000256" key="1">
    <source>
        <dbReference type="SAM" id="MobiDB-lite"/>
    </source>
</evidence>
<gene>
    <name evidence="2" type="ordered locus">ZYRO0B09636g</name>
</gene>
<dbReference type="FunCoup" id="C5DRM4">
    <property type="interactions" value="609"/>
</dbReference>
<feature type="compositionally biased region" description="Basic and acidic residues" evidence="1">
    <location>
        <begin position="425"/>
        <end position="436"/>
    </location>
</feature>